<name>N6U3R7_DENPD</name>
<comment type="catalytic activity">
    <reaction evidence="11">
        <text>heme b(in) = heme b(out)</text>
        <dbReference type="Rhea" id="RHEA:75443"/>
        <dbReference type="ChEBI" id="CHEBI:60344"/>
    </reaction>
</comment>
<dbReference type="GO" id="GO:0015232">
    <property type="term" value="F:heme transmembrane transporter activity"/>
    <property type="evidence" value="ECO:0007669"/>
    <property type="project" value="UniProtKB-ARBA"/>
</dbReference>
<evidence type="ECO:0000256" key="16">
    <source>
        <dbReference type="ARBA" id="ARBA00068050"/>
    </source>
</evidence>
<reference evidence="19" key="1">
    <citation type="journal article" date="2013" name="Genome Biol.">
        <title>Draft genome of the mountain pine beetle, Dendroctonus ponderosae Hopkins, a major forest pest.</title>
        <authorList>
            <person name="Keeling C.I."/>
            <person name="Yuen M.M."/>
            <person name="Liao N.Y."/>
            <person name="Docking T.R."/>
            <person name="Chan S.K."/>
            <person name="Taylor G.A."/>
            <person name="Palmquist D.L."/>
            <person name="Jackman S.D."/>
            <person name="Nguyen A."/>
            <person name="Li M."/>
            <person name="Henderson H."/>
            <person name="Janes J.K."/>
            <person name="Zhao Y."/>
            <person name="Pandoh P."/>
            <person name="Moore R."/>
            <person name="Sperling F.A."/>
            <person name="Huber D.P."/>
            <person name="Birol I."/>
            <person name="Jones S.J."/>
            <person name="Bohlmann J."/>
        </authorList>
    </citation>
    <scope>NUCLEOTIDE SEQUENCE</scope>
</reference>
<dbReference type="GO" id="GO:0020037">
    <property type="term" value="F:heme binding"/>
    <property type="evidence" value="ECO:0007669"/>
    <property type="project" value="TreeGrafter"/>
</dbReference>
<dbReference type="OrthoDB" id="422206at2759"/>
<dbReference type="InterPro" id="IPR049680">
    <property type="entry name" value="FLVCR1-2_SLC49-like"/>
</dbReference>
<dbReference type="PROSITE" id="PS50850">
    <property type="entry name" value="MFS"/>
    <property type="match status" value="1"/>
</dbReference>
<evidence type="ECO:0000256" key="4">
    <source>
        <dbReference type="ARBA" id="ARBA00022553"/>
    </source>
</evidence>
<feature type="domain" description="Major facilitator superfamily (MFS) profile" evidence="18">
    <location>
        <begin position="33"/>
        <end position="452"/>
    </location>
</feature>
<evidence type="ECO:0000256" key="1">
    <source>
        <dbReference type="ARBA" id="ARBA00004651"/>
    </source>
</evidence>
<feature type="non-terminal residue" evidence="19">
    <location>
        <position position="1"/>
    </location>
</feature>
<keyword evidence="2" id="KW-0813">Transport</keyword>
<dbReference type="CDD" id="cd17398">
    <property type="entry name" value="MFS_FLVCR_like"/>
    <property type="match status" value="1"/>
</dbReference>
<keyword evidence="10" id="KW-0325">Glycoprotein</keyword>
<dbReference type="FunFam" id="1.20.1250.20:FF:000184">
    <property type="entry name" value="Feline leukemia virus subgroup C receptor-related protein 1"/>
    <property type="match status" value="1"/>
</dbReference>
<dbReference type="EMBL" id="KB740984">
    <property type="protein sequence ID" value="ENN76230.1"/>
    <property type="molecule type" value="Genomic_DNA"/>
</dbReference>
<evidence type="ECO:0000256" key="2">
    <source>
        <dbReference type="ARBA" id="ARBA00022448"/>
    </source>
</evidence>
<evidence type="ECO:0000256" key="14">
    <source>
        <dbReference type="ARBA" id="ARBA00046338"/>
    </source>
</evidence>
<keyword evidence="7" id="KW-0265">Erythrocyte maturation</keyword>
<dbReference type="GO" id="GO:0031966">
    <property type="term" value="C:mitochondrial membrane"/>
    <property type="evidence" value="ECO:0007669"/>
    <property type="project" value="UniProtKB-ARBA"/>
</dbReference>
<evidence type="ECO:0000256" key="11">
    <source>
        <dbReference type="ARBA" id="ARBA00035075"/>
    </source>
</evidence>
<dbReference type="InterPro" id="IPR020846">
    <property type="entry name" value="MFS_dom"/>
</dbReference>
<dbReference type="Gene3D" id="1.20.1250.20">
    <property type="entry name" value="MFS general substrate transporter like domains"/>
    <property type="match status" value="1"/>
</dbReference>
<keyword evidence="3" id="KW-1003">Cell membrane</keyword>
<gene>
    <name evidence="19" type="ORF">YQE_07196</name>
</gene>
<comment type="catalytic activity">
    <reaction evidence="12">
        <text>choline(out) = choline(in)</text>
        <dbReference type="Rhea" id="RHEA:32751"/>
        <dbReference type="ChEBI" id="CHEBI:15354"/>
    </reaction>
</comment>
<dbReference type="InterPro" id="IPR011701">
    <property type="entry name" value="MFS"/>
</dbReference>
<comment type="function">
    <text evidence="15">Uniporter that mediates the transport of extracellular choline and ethanolamine into cells, thereby playing a key role in phospholipid biosynthesis. Choline and ethanolamine are the precursors of phosphatidylcholine and phosphatidylethanolamine, respectively, the two most abundant phospholipids. Transport is not coupled with proton transport and is exclusively driven by the choline (or ethanolamine) gradient across the plasma membrane. Also acts as a heme b transporter that mediates heme efflux from the cytoplasm to the extracellular compartment.</text>
</comment>
<protein>
    <recommendedName>
        <fullName evidence="16">Choline/ethanolamine transporter FLVCR1</fullName>
    </recommendedName>
    <alternativeName>
        <fullName evidence="17">Heme transporter FLVCR1</fullName>
    </alternativeName>
</protein>
<dbReference type="SUPFAM" id="SSF103473">
    <property type="entry name" value="MFS general substrate transporter"/>
    <property type="match status" value="1"/>
</dbReference>
<evidence type="ECO:0000256" key="10">
    <source>
        <dbReference type="ARBA" id="ARBA00023180"/>
    </source>
</evidence>
<evidence type="ECO:0000256" key="13">
    <source>
        <dbReference type="ARBA" id="ARBA00045087"/>
    </source>
</evidence>
<evidence type="ECO:0000256" key="3">
    <source>
        <dbReference type="ARBA" id="ARBA00022475"/>
    </source>
</evidence>
<evidence type="ECO:0000256" key="6">
    <source>
        <dbReference type="ARBA" id="ARBA00022989"/>
    </source>
</evidence>
<evidence type="ECO:0000256" key="5">
    <source>
        <dbReference type="ARBA" id="ARBA00022692"/>
    </source>
</evidence>
<keyword evidence="6" id="KW-1133">Transmembrane helix</keyword>
<dbReference type="GO" id="GO:0005886">
    <property type="term" value="C:plasma membrane"/>
    <property type="evidence" value="ECO:0007669"/>
    <property type="project" value="UniProtKB-SubCell"/>
</dbReference>
<dbReference type="PANTHER" id="PTHR10924:SF4">
    <property type="entry name" value="GH15861P"/>
    <property type="match status" value="1"/>
</dbReference>
<evidence type="ECO:0000256" key="15">
    <source>
        <dbReference type="ARBA" id="ARBA00060240"/>
    </source>
</evidence>
<dbReference type="PANTHER" id="PTHR10924">
    <property type="entry name" value="MAJOR FACILITATOR SUPERFAMILY PROTEIN-RELATED"/>
    <property type="match status" value="1"/>
</dbReference>
<dbReference type="GO" id="GO:0043249">
    <property type="term" value="P:erythrocyte maturation"/>
    <property type="evidence" value="ECO:0007669"/>
    <property type="project" value="UniProtKB-KW"/>
</dbReference>
<dbReference type="InterPro" id="IPR036259">
    <property type="entry name" value="MFS_trans_sf"/>
</dbReference>
<proteinExistence type="inferred from homology"/>
<dbReference type="GO" id="GO:0097037">
    <property type="term" value="P:heme export"/>
    <property type="evidence" value="ECO:0007669"/>
    <property type="project" value="TreeGrafter"/>
</dbReference>
<accession>N6U3R7</accession>
<evidence type="ECO:0000256" key="9">
    <source>
        <dbReference type="ARBA" id="ARBA00023170"/>
    </source>
</evidence>
<dbReference type="Pfam" id="PF07690">
    <property type="entry name" value="MFS_1"/>
    <property type="match status" value="1"/>
</dbReference>
<evidence type="ECO:0000259" key="18">
    <source>
        <dbReference type="PROSITE" id="PS50850"/>
    </source>
</evidence>
<keyword evidence="5" id="KW-0812">Transmembrane</keyword>
<comment type="similarity">
    <text evidence="14">Belongs to the major facilitator superfamily. Feline leukemia virus subgroup C receptor (TC 2.A.1.28.1) family.</text>
</comment>
<evidence type="ECO:0000256" key="12">
    <source>
        <dbReference type="ARBA" id="ARBA00036811"/>
    </source>
</evidence>
<comment type="subcellular location">
    <subcellularLocation>
        <location evidence="1">Cell membrane</location>
        <topology evidence="1">Multi-pass membrane protein</topology>
    </subcellularLocation>
</comment>
<dbReference type="AlphaFoldDB" id="N6U3R7"/>
<evidence type="ECO:0000313" key="19">
    <source>
        <dbReference type="EMBL" id="ENN76230.1"/>
    </source>
</evidence>
<keyword evidence="4" id="KW-0597">Phosphoprotein</keyword>
<evidence type="ECO:0000256" key="17">
    <source>
        <dbReference type="ARBA" id="ARBA00080886"/>
    </source>
</evidence>
<comment type="catalytic activity">
    <reaction evidence="13">
        <text>ethanolamine(in) = ethanolamine(out)</text>
        <dbReference type="Rhea" id="RHEA:32747"/>
        <dbReference type="ChEBI" id="CHEBI:57603"/>
    </reaction>
</comment>
<evidence type="ECO:0000256" key="8">
    <source>
        <dbReference type="ARBA" id="ARBA00023136"/>
    </source>
</evidence>
<evidence type="ECO:0000256" key="7">
    <source>
        <dbReference type="ARBA" id="ARBA00023057"/>
    </source>
</evidence>
<dbReference type="GO" id="GO:0006783">
    <property type="term" value="P:heme biosynthetic process"/>
    <property type="evidence" value="ECO:0007669"/>
    <property type="project" value="UniProtKB-ARBA"/>
</dbReference>
<keyword evidence="8" id="KW-0472">Membrane</keyword>
<organism evidence="19">
    <name type="scientific">Dendroctonus ponderosae</name>
    <name type="common">Mountain pine beetle</name>
    <dbReference type="NCBI Taxonomy" id="77166"/>
    <lineage>
        <taxon>Eukaryota</taxon>
        <taxon>Metazoa</taxon>
        <taxon>Ecdysozoa</taxon>
        <taxon>Arthropoda</taxon>
        <taxon>Hexapoda</taxon>
        <taxon>Insecta</taxon>
        <taxon>Pterygota</taxon>
        <taxon>Neoptera</taxon>
        <taxon>Endopterygota</taxon>
        <taxon>Coleoptera</taxon>
        <taxon>Polyphaga</taxon>
        <taxon>Cucujiformia</taxon>
        <taxon>Curculionidae</taxon>
        <taxon>Scolytinae</taxon>
        <taxon>Dendroctonus</taxon>
    </lineage>
</organism>
<sequence>MNSSTQDLESKGASNGSLPNIESPKVYPIRWCMLILFVFFSASNALQWIQYSIISPVIRDYYGVSTDWVNWTSLIYMILYIPFIFPGSYLLEKLGLRLAVTIGIFGTCLGAWIKVGSVDPERFYVGFIGQSVVALSQVFVLSVPARLAAVWFGPDQVSSACSIGVFGNQIGIAAGFVIPPMIVIGGSPDQVTKQLYILFFGVAILTSTLLVLILICKYFRSGLIRGSDVLKVIEIGRNGPPTPPSYAAQHQNEEKTSFVQSLLNLAKNRSFVLLLLAYGINVGVFYAISTLLSEIILTFYEGADRDAGRIGLVITVSGMVGSVCCGYVLDRFRKFKETTIVVYAFSLIGMLVFTFTLSSGLYVVYLVSGLLGFFMTGLLPVGFELGSELTYPEPEGTQAGLLNAASQVFGISFTNLYSQLFYQVSYRWANISMCIALAAGLFMLSCVSSHLRRQAALSSTAK</sequence>
<keyword evidence="9" id="KW-0675">Receptor</keyword>